<evidence type="ECO:0000313" key="1">
    <source>
        <dbReference type="EnsemblMetazoa" id="Aqu2.1.28913_001"/>
    </source>
</evidence>
<dbReference type="AlphaFoldDB" id="A0A1X7UMB6"/>
<dbReference type="InParanoid" id="A0A1X7UMB6"/>
<name>A0A1X7UMB6_AMPQE</name>
<dbReference type="EnsemblMetazoa" id="Aqu2.1.28913_001">
    <property type="protein sequence ID" value="Aqu2.1.28913_001"/>
    <property type="gene ID" value="Aqu2.1.28913"/>
</dbReference>
<reference evidence="1" key="1">
    <citation type="submission" date="2017-05" db="UniProtKB">
        <authorList>
            <consortium name="EnsemblMetazoa"/>
        </authorList>
    </citation>
    <scope>IDENTIFICATION</scope>
</reference>
<proteinExistence type="predicted"/>
<sequence>MTSQKWYQQNPGQQKQSSWNRYYKNRDAILYVTKDKFLKFHPSHNEMDKLKIALNKENKRHRNKDYKRNHGQILFRLCPYNSFATPKSEAKEYNFTKIREALY</sequence>
<protein>
    <submittedName>
        <fullName evidence="1">Uncharacterized protein</fullName>
    </submittedName>
</protein>
<organism evidence="1">
    <name type="scientific">Amphimedon queenslandica</name>
    <name type="common">Sponge</name>
    <dbReference type="NCBI Taxonomy" id="400682"/>
    <lineage>
        <taxon>Eukaryota</taxon>
        <taxon>Metazoa</taxon>
        <taxon>Porifera</taxon>
        <taxon>Demospongiae</taxon>
        <taxon>Heteroscleromorpha</taxon>
        <taxon>Haplosclerida</taxon>
        <taxon>Niphatidae</taxon>
        <taxon>Amphimedon</taxon>
    </lineage>
</organism>
<accession>A0A1X7UMB6</accession>